<evidence type="ECO:0000313" key="4">
    <source>
        <dbReference type="EMBL" id="GAU41788.1"/>
    </source>
</evidence>
<reference evidence="5" key="1">
    <citation type="journal article" date="2017" name="Front. Plant Sci.">
        <title>Climate Clever Clovers: New Paradigm to Reduce the Environmental Footprint of Ruminants by Breeding Low Methanogenic Forages Utilizing Haplotype Variation.</title>
        <authorList>
            <person name="Kaur P."/>
            <person name="Appels R."/>
            <person name="Bayer P.E."/>
            <person name="Keeble-Gagnere G."/>
            <person name="Wang J."/>
            <person name="Hirakawa H."/>
            <person name="Shirasawa K."/>
            <person name="Vercoe P."/>
            <person name="Stefanova K."/>
            <person name="Durmic Z."/>
            <person name="Nichols P."/>
            <person name="Revell C."/>
            <person name="Isobe S.N."/>
            <person name="Edwards D."/>
            <person name="Erskine W."/>
        </authorList>
    </citation>
    <scope>NUCLEOTIDE SEQUENCE [LARGE SCALE GENOMIC DNA]</scope>
    <source>
        <strain evidence="5">cv. Daliak</strain>
    </source>
</reference>
<accession>A0A2Z6NAP9</accession>
<feature type="region of interest" description="Disordered" evidence="1">
    <location>
        <begin position="264"/>
        <end position="285"/>
    </location>
</feature>
<feature type="compositionally biased region" description="Polar residues" evidence="1">
    <location>
        <begin position="163"/>
        <end position="172"/>
    </location>
</feature>
<dbReference type="Pfam" id="PF04782">
    <property type="entry name" value="DUF632"/>
    <property type="match status" value="1"/>
</dbReference>
<sequence length="792" mass="89295">MGSSTSKLDDDKALQLCRERKKFVRQALDGRCSLAAAYVSYVQSLKITGTALKKFTEPEAPIESSLYTSTNATPEPLTFNEKASSSQFSFSSPSASQRIDPAENFSPTPSPPSSTKFHANHMKFSTSSSKKVEEKPPVPVIGTVTSSGTPQNAIPRSAERSETSAFEDSSLPNGTPPWDFFGLFHPIDHQFSFQEGKGMHQDLGIASDITRLREEEGIPELEDYEEKVSSQGSEISHNSEDEFDDEPATDTLVRKFENFNRVNDHVQANGFPGTNKPQAGDSTMNGEKGISASPDVSPLKTAPTVSVIATETNKSVEKESHSENKVVPKDFFASMKEIEFLFVRASESGKEVPRMLEANKLHFRPIFPGKENGSVASSFLKACFSCGEDPSQVQEEEPAQNSVKYLTWHRTMSSRSSSSRNPLGANSKDDIDDHTNNLFDNFYMISGSHASTLDRLFAWERKLYDEVKASGVIRKEYDMKCKFLQHQESKGEKASTIDKTRAVVKDLHSRIRVAILRIDSISKRIEELRDKELQPQLEELIDGLSRMWETMFDCHRLQFQIMSTAYYNNNARITMHSDLQKQIASHLESELHYMASSFNKWVGAQKFYLDAINGWLNKCVSLQQKTGKKKRRPQLPLLRMYGPPIYATCHIWLEKLGELPTQEVVDSIKSLASETTRFLPRQEKNHAKVAKHPHLPTWNAGIGNESSDNLLRDDASEDWMSGFDRFRASFIRFLGQLNNFSGSSVKMYAELRQAIQHSKTQYYQHRSNSQTQDDHSKPESQFDKSESKSSQQ</sequence>
<feature type="region of interest" description="Disordered" evidence="1">
    <location>
        <begin position="759"/>
        <end position="792"/>
    </location>
</feature>
<feature type="region of interest" description="Disordered" evidence="1">
    <location>
        <begin position="141"/>
        <end position="172"/>
    </location>
</feature>
<organism evidence="4 5">
    <name type="scientific">Trifolium subterraneum</name>
    <name type="common">Subterranean clover</name>
    <dbReference type="NCBI Taxonomy" id="3900"/>
    <lineage>
        <taxon>Eukaryota</taxon>
        <taxon>Viridiplantae</taxon>
        <taxon>Streptophyta</taxon>
        <taxon>Embryophyta</taxon>
        <taxon>Tracheophyta</taxon>
        <taxon>Spermatophyta</taxon>
        <taxon>Magnoliopsida</taxon>
        <taxon>eudicotyledons</taxon>
        <taxon>Gunneridae</taxon>
        <taxon>Pentapetalae</taxon>
        <taxon>rosids</taxon>
        <taxon>fabids</taxon>
        <taxon>Fabales</taxon>
        <taxon>Fabaceae</taxon>
        <taxon>Papilionoideae</taxon>
        <taxon>50 kb inversion clade</taxon>
        <taxon>NPAAA clade</taxon>
        <taxon>Hologalegina</taxon>
        <taxon>IRL clade</taxon>
        <taxon>Trifolieae</taxon>
        <taxon>Trifolium</taxon>
    </lineage>
</organism>
<keyword evidence="5" id="KW-1185">Reference proteome</keyword>
<feature type="compositionally biased region" description="Polar residues" evidence="1">
    <location>
        <begin position="759"/>
        <end position="771"/>
    </location>
</feature>
<feature type="compositionally biased region" description="Polar residues" evidence="1">
    <location>
        <begin position="275"/>
        <end position="285"/>
    </location>
</feature>
<dbReference type="EMBL" id="DF973881">
    <property type="protein sequence ID" value="GAU41788.1"/>
    <property type="molecule type" value="Genomic_DNA"/>
</dbReference>
<dbReference type="OrthoDB" id="694308at2759"/>
<dbReference type="PANTHER" id="PTHR21450:SF6">
    <property type="entry name" value="EXPRESSED PROTEIN"/>
    <property type="match status" value="1"/>
</dbReference>
<dbReference type="Proteomes" id="UP000242715">
    <property type="component" value="Unassembled WGS sequence"/>
</dbReference>
<evidence type="ECO:0000259" key="3">
    <source>
        <dbReference type="Pfam" id="PF04783"/>
    </source>
</evidence>
<proteinExistence type="predicted"/>
<name>A0A2Z6NAP9_TRISU</name>
<dbReference type="InterPro" id="IPR006868">
    <property type="entry name" value="DUF630"/>
</dbReference>
<feature type="domain" description="DUF632" evidence="2">
    <location>
        <begin position="333"/>
        <end position="674"/>
    </location>
</feature>
<protein>
    <recommendedName>
        <fullName evidence="6">DUF632 domain-containing protein</fullName>
    </recommendedName>
</protein>
<evidence type="ECO:0008006" key="6">
    <source>
        <dbReference type="Google" id="ProtNLM"/>
    </source>
</evidence>
<dbReference type="PANTHER" id="PTHR21450">
    <property type="entry name" value="PROTEIN ALTERED PHOSPHATE STARVATION RESPONSE 1"/>
    <property type="match status" value="1"/>
</dbReference>
<evidence type="ECO:0000256" key="1">
    <source>
        <dbReference type="SAM" id="MobiDB-lite"/>
    </source>
</evidence>
<dbReference type="InterPro" id="IPR006867">
    <property type="entry name" value="DUF632"/>
</dbReference>
<evidence type="ECO:0000313" key="5">
    <source>
        <dbReference type="Proteomes" id="UP000242715"/>
    </source>
</evidence>
<feature type="compositionally biased region" description="Low complexity" evidence="1">
    <location>
        <begin position="83"/>
        <end position="97"/>
    </location>
</feature>
<feature type="region of interest" description="Disordered" evidence="1">
    <location>
        <begin position="58"/>
        <end position="119"/>
    </location>
</feature>
<feature type="region of interest" description="Disordered" evidence="1">
    <location>
        <begin position="223"/>
        <end position="247"/>
    </location>
</feature>
<feature type="compositionally biased region" description="Polar residues" evidence="1">
    <location>
        <begin position="143"/>
        <end position="154"/>
    </location>
</feature>
<dbReference type="AlphaFoldDB" id="A0A2Z6NAP9"/>
<gene>
    <name evidence="4" type="ORF">TSUD_137170</name>
</gene>
<dbReference type="Pfam" id="PF04783">
    <property type="entry name" value="DUF630"/>
    <property type="match status" value="1"/>
</dbReference>
<feature type="domain" description="DUF630" evidence="3">
    <location>
        <begin position="1"/>
        <end position="59"/>
    </location>
</feature>
<feature type="compositionally biased region" description="Basic and acidic residues" evidence="1">
    <location>
        <begin position="772"/>
        <end position="792"/>
    </location>
</feature>
<evidence type="ECO:0000259" key="2">
    <source>
        <dbReference type="Pfam" id="PF04782"/>
    </source>
</evidence>